<evidence type="ECO:0000313" key="2">
    <source>
        <dbReference type="EMBL" id="MDO8106613.1"/>
    </source>
</evidence>
<accession>A0ABT9D901</accession>
<dbReference type="PANTHER" id="PTHR18964">
    <property type="entry name" value="ROK (REPRESSOR, ORF, KINASE) FAMILY"/>
    <property type="match status" value="1"/>
</dbReference>
<dbReference type="EMBL" id="JAUQYP010000001">
    <property type="protein sequence ID" value="MDO8106613.1"/>
    <property type="molecule type" value="Genomic_DNA"/>
</dbReference>
<organism evidence="2 3">
    <name type="scientific">Actinotalea lenta</name>
    <dbReference type="NCBI Taxonomy" id="3064654"/>
    <lineage>
        <taxon>Bacteria</taxon>
        <taxon>Bacillati</taxon>
        <taxon>Actinomycetota</taxon>
        <taxon>Actinomycetes</taxon>
        <taxon>Micrococcales</taxon>
        <taxon>Cellulomonadaceae</taxon>
        <taxon>Actinotalea</taxon>
    </lineage>
</organism>
<dbReference type="InterPro" id="IPR043129">
    <property type="entry name" value="ATPase_NBD"/>
</dbReference>
<comment type="similarity">
    <text evidence="1">Belongs to the ROK (NagC/XylR) family.</text>
</comment>
<evidence type="ECO:0000256" key="1">
    <source>
        <dbReference type="ARBA" id="ARBA00006479"/>
    </source>
</evidence>
<evidence type="ECO:0000313" key="3">
    <source>
        <dbReference type="Proteomes" id="UP001232536"/>
    </source>
</evidence>
<dbReference type="Pfam" id="PF00480">
    <property type="entry name" value="ROK"/>
    <property type="match status" value="1"/>
</dbReference>
<comment type="caution">
    <text evidence="2">The sequence shown here is derived from an EMBL/GenBank/DDBJ whole genome shotgun (WGS) entry which is preliminary data.</text>
</comment>
<dbReference type="Proteomes" id="UP001232536">
    <property type="component" value="Unassembled WGS sequence"/>
</dbReference>
<gene>
    <name evidence="2" type="ORF">Q6348_05310</name>
</gene>
<dbReference type="SUPFAM" id="SSF46785">
    <property type="entry name" value="Winged helix' DNA-binding domain"/>
    <property type="match status" value="1"/>
</dbReference>
<dbReference type="SUPFAM" id="SSF53067">
    <property type="entry name" value="Actin-like ATPase domain"/>
    <property type="match status" value="1"/>
</dbReference>
<dbReference type="Gene3D" id="1.10.10.10">
    <property type="entry name" value="Winged helix-like DNA-binding domain superfamily/Winged helix DNA-binding domain"/>
    <property type="match status" value="1"/>
</dbReference>
<dbReference type="InterPro" id="IPR000600">
    <property type="entry name" value="ROK"/>
</dbReference>
<dbReference type="RefSeq" id="WP_304600258.1">
    <property type="nucleotide sequence ID" value="NZ_JAUQYO010000001.1"/>
</dbReference>
<keyword evidence="3" id="KW-1185">Reference proteome</keyword>
<dbReference type="InterPro" id="IPR036390">
    <property type="entry name" value="WH_DNA-bd_sf"/>
</dbReference>
<sequence>MAVDPTPAPLAAAARDRLRIPARAARQQSLRSHNLGLVFREVLEAPSPVSRADVAALTGLTRATVSALVEQLVAARLVGELTPVAGQRAGRPAVPLVPARGTVAAVGMEVNVDYLGVCAVDMAGETLVEHIVRDDFRHSDPEPVLDRLAGLAAGVVDELQARGVAIVGTALAIPGLVDSVTGPLRLAPNLGWRDLDVLAVVARHPVLAAVPPRLGNDAKLAAIAESRARRRTGPSSFVYVSGEVGIGGAIVLDGAIFRGVHGWSGEIGHVAVGTDGPPDVGGTLESYAGQDALMDAAGLPRTAPISELLAGGQTADRAMDAAAGALGVVLSSVVNIVDVDHVVLGGIYAELADRLGPAVEAQLRDRVIAASWTEVAVEAAIAGRYPAMTGGALSVLEAIAEDPAEWIGSEEDTALAQ</sequence>
<name>A0ABT9D901_9CELL</name>
<reference evidence="2 3" key="1">
    <citation type="submission" date="2023-07" db="EMBL/GenBank/DDBJ databases">
        <title>Description of novel actinomycetes strains, isolated from tidal flat sediment.</title>
        <authorList>
            <person name="Lu C."/>
        </authorList>
    </citation>
    <scope>NUCLEOTIDE SEQUENCE [LARGE SCALE GENOMIC DNA]</scope>
    <source>
        <strain evidence="2 3">SYSU T00b441</strain>
    </source>
</reference>
<dbReference type="PANTHER" id="PTHR18964:SF149">
    <property type="entry name" value="BIFUNCTIONAL UDP-N-ACETYLGLUCOSAMINE 2-EPIMERASE_N-ACETYLMANNOSAMINE KINASE"/>
    <property type="match status" value="1"/>
</dbReference>
<dbReference type="InterPro" id="IPR036388">
    <property type="entry name" value="WH-like_DNA-bd_sf"/>
</dbReference>
<protein>
    <submittedName>
        <fullName evidence="2">ROK family protein</fullName>
    </submittedName>
</protein>
<dbReference type="Gene3D" id="3.30.420.40">
    <property type="match status" value="2"/>
</dbReference>
<proteinExistence type="inferred from homology"/>